<dbReference type="OrthoDB" id="75118at2157"/>
<dbReference type="Gene3D" id="2.40.260.10">
    <property type="entry name" value="Sortase"/>
    <property type="match status" value="1"/>
</dbReference>
<evidence type="ECO:0000256" key="1">
    <source>
        <dbReference type="ARBA" id="ARBA00022801"/>
    </source>
</evidence>
<keyword evidence="2" id="KW-0472">Membrane</keyword>
<dbReference type="HOGENOM" id="CLU_1096728_0_0_2"/>
<dbReference type="GeneID" id="10667695"/>
<dbReference type="eggNOG" id="arCOG07610">
    <property type="taxonomic scope" value="Archaea"/>
</dbReference>
<dbReference type="Pfam" id="PF04203">
    <property type="entry name" value="Sortase"/>
    <property type="match status" value="1"/>
</dbReference>
<dbReference type="InterPro" id="IPR023365">
    <property type="entry name" value="Sortase_dom-sf"/>
</dbReference>
<keyword evidence="2" id="KW-1133">Transmembrane helix</keyword>
<dbReference type="EMBL" id="CP002772">
    <property type="protein sequence ID" value="AEG17263.1"/>
    <property type="molecule type" value="Genomic_DNA"/>
</dbReference>
<dbReference type="KEGG" id="mew:MSWAN_0217"/>
<feature type="transmembrane region" description="Helical" evidence="2">
    <location>
        <begin position="201"/>
        <end position="220"/>
    </location>
</feature>
<dbReference type="AlphaFoldDB" id="F6D1X4"/>
<dbReference type="Proteomes" id="UP000009231">
    <property type="component" value="Chromosome"/>
</dbReference>
<gene>
    <name evidence="3" type="ordered locus">MSWAN_0217</name>
</gene>
<accession>F6D1X4</accession>
<dbReference type="STRING" id="868131.MSWAN_0217"/>
<reference evidence="3 4" key="1">
    <citation type="journal article" date="2014" name="Int. J. Syst. Evol. Microbiol.">
        <title>Methanobacterium paludis sp. nov. and a novel strain of Methanobacterium lacus isolated from northern peatlands.</title>
        <authorList>
            <person name="Cadillo-Quiroz H."/>
            <person name="Brauer S.L."/>
            <person name="Goodson N."/>
            <person name="Yavitt J.B."/>
            <person name="Zinder S.H."/>
        </authorList>
    </citation>
    <scope>NUCLEOTIDE SEQUENCE [LARGE SCALE GENOMIC DNA]</scope>
    <source>
        <strain evidence="4">DSM 25820 / JCM 18151 / SWAN1</strain>
    </source>
</reference>
<evidence type="ECO:0000313" key="3">
    <source>
        <dbReference type="EMBL" id="AEG17263.1"/>
    </source>
</evidence>
<organism evidence="3 4">
    <name type="scientific">Methanobacterium paludis (strain DSM 25820 / JCM 18151 / SWAN1)</name>
    <dbReference type="NCBI Taxonomy" id="868131"/>
    <lineage>
        <taxon>Archaea</taxon>
        <taxon>Methanobacteriati</taxon>
        <taxon>Methanobacteriota</taxon>
        <taxon>Methanomada group</taxon>
        <taxon>Methanobacteria</taxon>
        <taxon>Methanobacteriales</taxon>
        <taxon>Methanobacteriaceae</taxon>
        <taxon>Methanobacterium</taxon>
    </lineage>
</organism>
<evidence type="ECO:0000256" key="2">
    <source>
        <dbReference type="SAM" id="Phobius"/>
    </source>
</evidence>
<dbReference type="RefSeq" id="WP_013824765.1">
    <property type="nucleotide sequence ID" value="NC_015574.1"/>
</dbReference>
<keyword evidence="2" id="KW-0812">Transmembrane</keyword>
<feature type="transmembrane region" description="Helical" evidence="2">
    <location>
        <begin position="175"/>
        <end position="194"/>
    </location>
</feature>
<keyword evidence="1" id="KW-0378">Hydrolase</keyword>
<dbReference type="GO" id="GO:0016787">
    <property type="term" value="F:hydrolase activity"/>
    <property type="evidence" value="ECO:0007669"/>
    <property type="project" value="UniProtKB-KW"/>
</dbReference>
<dbReference type="CDD" id="cd05830">
    <property type="entry name" value="Sortase_E"/>
    <property type="match status" value="1"/>
</dbReference>
<keyword evidence="4" id="KW-1185">Reference proteome</keyword>
<dbReference type="InterPro" id="IPR042003">
    <property type="entry name" value="Sortase_E"/>
</dbReference>
<evidence type="ECO:0000313" key="4">
    <source>
        <dbReference type="Proteomes" id="UP000009231"/>
    </source>
</evidence>
<dbReference type="SUPFAM" id="SSF63817">
    <property type="entry name" value="Sortase"/>
    <property type="match status" value="1"/>
</dbReference>
<proteinExistence type="predicted"/>
<protein>
    <submittedName>
        <fullName evidence="3">Peptidase C60 sortase A and B</fullName>
    </submittedName>
</protein>
<name>F6D1X4_METPW</name>
<sequence>MKISTLFVVLGLVIISLYCFMEVDYYVSYQEITKNTSDVPYVTISKIGLEQAINNKSINYGVYHEPASANPGSGTVILFGHRTLHGSPFLNLDKLTAGDNITVEWPGIGDVDYTVMNSTIVPASYRMSVDQGNVLFLITCYPLGSSAQRLIIEAKQGSIYPIQKTEQKANPQAPYAPLIILGFFLGGTFLSYIYPVKDERIIIFIAIIALTLFLVVEYFFQLPTDGIESALSNINNFLGV</sequence>
<dbReference type="InterPro" id="IPR005754">
    <property type="entry name" value="Sortase"/>
</dbReference>